<dbReference type="RefSeq" id="WP_025317739.1">
    <property type="nucleotide sequence ID" value="NZ_CP002082.1"/>
</dbReference>
<dbReference type="HOGENOM" id="CLU_2439271_0_0_14"/>
<gene>
    <name evidence="1" type="ORF">P344_06000</name>
</gene>
<dbReference type="Proteomes" id="UP000019260">
    <property type="component" value="Chromosome"/>
</dbReference>
<accession>W0GMH3</accession>
<sequence>MVRGAKDSLEYRSLLSSFSLLQHKSLPVLTNELNEMAQEYLAKMPLFDKLTQVQLLVSFETIALDLYGNPIIYEESIPFNQNTFINVDKD</sequence>
<keyword evidence="2" id="KW-1185">Reference proteome</keyword>
<dbReference type="STRING" id="838561.P344_06000"/>
<dbReference type="KEGG" id="smia:P344_06000"/>
<evidence type="ECO:0000313" key="1">
    <source>
        <dbReference type="EMBL" id="AHI58507.1"/>
    </source>
</evidence>
<dbReference type="KEGG" id="smir:SMM_1006"/>
<dbReference type="EMBL" id="CP006720">
    <property type="protein sequence ID" value="AHI58507.1"/>
    <property type="molecule type" value="Genomic_DNA"/>
</dbReference>
<dbReference type="AlphaFoldDB" id="W0GMH3"/>
<dbReference type="PATRIC" id="fig|838561.3.peg.1151"/>
<name>W0GMH3_9MOLU</name>
<protein>
    <submittedName>
        <fullName evidence="1">Uncharacterized protein</fullName>
    </submittedName>
</protein>
<proteinExistence type="predicted"/>
<organism evidence="1 2">
    <name type="scientific">Spiroplasma mirum ATCC 29335</name>
    <dbReference type="NCBI Taxonomy" id="838561"/>
    <lineage>
        <taxon>Bacteria</taxon>
        <taxon>Bacillati</taxon>
        <taxon>Mycoplasmatota</taxon>
        <taxon>Mollicutes</taxon>
        <taxon>Entomoplasmatales</taxon>
        <taxon>Spiroplasmataceae</taxon>
        <taxon>Spiroplasma</taxon>
    </lineage>
</organism>
<reference evidence="1 2" key="1">
    <citation type="submission" date="2013-09" db="EMBL/GenBank/DDBJ databases">
        <title>Complete genome sequence of Spiroplasma mirum suckling mouse cataract agent.</title>
        <authorList>
            <person name="Landry C.A."/>
            <person name="Bastian F.O."/>
            <person name="Thune R.L."/>
        </authorList>
    </citation>
    <scope>NUCLEOTIDE SEQUENCE [LARGE SCALE GENOMIC DNA]</scope>
    <source>
        <strain evidence="1 2">SMCA</strain>
    </source>
</reference>
<dbReference type="OrthoDB" id="9946984at2"/>
<evidence type="ECO:0000313" key="2">
    <source>
        <dbReference type="Proteomes" id="UP000019260"/>
    </source>
</evidence>